<feature type="region of interest" description="Disordered" evidence="1">
    <location>
        <begin position="245"/>
        <end position="276"/>
    </location>
</feature>
<gene>
    <name evidence="4" type="ORF">FDP41_005714</name>
</gene>
<reference evidence="4 5" key="1">
    <citation type="journal article" date="2019" name="Sci. Rep.">
        <title>Nanopore sequencing improves the draft genome of the human pathogenic amoeba Naegleria fowleri.</title>
        <authorList>
            <person name="Liechti N."/>
            <person name="Schurch N."/>
            <person name="Bruggmann R."/>
            <person name="Wittwer M."/>
        </authorList>
    </citation>
    <scope>NUCLEOTIDE SEQUENCE [LARGE SCALE GENOMIC DNA]</scope>
    <source>
        <strain evidence="4 5">ATCC 30894</strain>
    </source>
</reference>
<feature type="transmembrane region" description="Helical" evidence="2">
    <location>
        <begin position="416"/>
        <end position="439"/>
    </location>
</feature>
<evidence type="ECO:0000313" key="5">
    <source>
        <dbReference type="Proteomes" id="UP000444721"/>
    </source>
</evidence>
<dbReference type="VEuPathDB" id="AmoebaDB:FDP41_005714"/>
<evidence type="ECO:0000313" key="4">
    <source>
        <dbReference type="EMBL" id="KAF0974961.1"/>
    </source>
</evidence>
<organism evidence="4 5">
    <name type="scientific">Naegleria fowleri</name>
    <name type="common">Brain eating amoeba</name>
    <dbReference type="NCBI Taxonomy" id="5763"/>
    <lineage>
        <taxon>Eukaryota</taxon>
        <taxon>Discoba</taxon>
        <taxon>Heterolobosea</taxon>
        <taxon>Tetramitia</taxon>
        <taxon>Eutetramitia</taxon>
        <taxon>Vahlkampfiidae</taxon>
        <taxon>Naegleria</taxon>
    </lineage>
</organism>
<evidence type="ECO:0000256" key="2">
    <source>
        <dbReference type="SAM" id="Phobius"/>
    </source>
</evidence>
<name>A0A6A5BKS0_NAEFO</name>
<keyword evidence="2" id="KW-0472">Membrane</keyword>
<dbReference type="Proteomes" id="UP000444721">
    <property type="component" value="Unassembled WGS sequence"/>
</dbReference>
<keyword evidence="2" id="KW-0812">Transmembrane</keyword>
<feature type="compositionally biased region" description="Polar residues" evidence="1">
    <location>
        <begin position="262"/>
        <end position="276"/>
    </location>
</feature>
<feature type="transmembrane region" description="Helical" evidence="2">
    <location>
        <begin position="489"/>
        <end position="510"/>
    </location>
</feature>
<feature type="transmembrane region" description="Helical" evidence="2">
    <location>
        <begin position="460"/>
        <end position="483"/>
    </location>
</feature>
<dbReference type="InterPro" id="IPR044926">
    <property type="entry name" value="RGS_subdomain_2"/>
</dbReference>
<comment type="caution">
    <text evidence="4">The sequence shown here is derived from an EMBL/GenBank/DDBJ whole genome shotgun (WGS) entry which is preliminary data.</text>
</comment>
<dbReference type="SUPFAM" id="SSF48097">
    <property type="entry name" value="Regulator of G-protein signaling, RGS"/>
    <property type="match status" value="1"/>
</dbReference>
<keyword evidence="5" id="KW-1185">Reference proteome</keyword>
<feature type="transmembrane region" description="Helical" evidence="2">
    <location>
        <begin position="106"/>
        <end position="129"/>
    </location>
</feature>
<feature type="compositionally biased region" description="Basic and acidic residues" evidence="1">
    <location>
        <begin position="245"/>
        <end position="261"/>
    </location>
</feature>
<dbReference type="Gene3D" id="1.10.167.10">
    <property type="entry name" value="Regulator of G-protein Signalling 4, domain 2"/>
    <property type="match status" value="1"/>
</dbReference>
<dbReference type="GeneID" id="68112932"/>
<dbReference type="OrthoDB" id="196547at2759"/>
<proteinExistence type="predicted"/>
<dbReference type="Pfam" id="PF00615">
    <property type="entry name" value="RGS"/>
    <property type="match status" value="1"/>
</dbReference>
<dbReference type="VEuPathDB" id="AmoebaDB:NfTy_045730"/>
<feature type="domain" description="RGS" evidence="3">
    <location>
        <begin position="526"/>
        <end position="622"/>
    </location>
</feature>
<feature type="transmembrane region" description="Helical" evidence="2">
    <location>
        <begin position="353"/>
        <end position="376"/>
    </location>
</feature>
<dbReference type="AlphaFoldDB" id="A0A6A5BKS0"/>
<dbReference type="VEuPathDB" id="AmoebaDB:NF0083690"/>
<dbReference type="EMBL" id="VFQX01000048">
    <property type="protein sequence ID" value="KAF0974961.1"/>
    <property type="molecule type" value="Genomic_DNA"/>
</dbReference>
<dbReference type="RefSeq" id="XP_044559674.1">
    <property type="nucleotide sequence ID" value="XM_044709269.1"/>
</dbReference>
<accession>A0A6A5BKS0</accession>
<protein>
    <recommendedName>
        <fullName evidence="3">RGS domain-containing protein</fullName>
    </recommendedName>
</protein>
<feature type="transmembrane region" description="Helical" evidence="2">
    <location>
        <begin position="68"/>
        <end position="94"/>
    </location>
</feature>
<dbReference type="InterPro" id="IPR036305">
    <property type="entry name" value="RGS_sf"/>
</dbReference>
<dbReference type="PROSITE" id="PS50132">
    <property type="entry name" value="RGS"/>
    <property type="match status" value="1"/>
</dbReference>
<dbReference type="InterPro" id="IPR016137">
    <property type="entry name" value="RGS"/>
</dbReference>
<feature type="transmembrane region" description="Helical" evidence="2">
    <location>
        <begin position="141"/>
        <end position="163"/>
    </location>
</feature>
<evidence type="ECO:0000259" key="3">
    <source>
        <dbReference type="PROSITE" id="PS50132"/>
    </source>
</evidence>
<keyword evidence="2" id="KW-1133">Transmembrane helix</keyword>
<sequence length="665" mass="76360">MLIKSSPLPSFFHSLSTLLLLQQQQNSSLVTNNSTNINDTCHPILFQLGSWSRESNPKLEYGLCPDSIVTPIFSGVFLFFYLLVVSFSFFGIFWKRKNGHIEFRNPMYLVMTLIASMILVVGMTLRFLIGRKIFPCGIYTLLFFVLPGIILLPTAFRCMRLFFMYRLNLQKTNIFERAVIAQSNAKISNAITSIIPEEVQKLENDGLVPTPRNPSRTNSTPYILDSQKSSSHLVIQIDSLNLEKSVETKTPRENIPKEDTSIKSPSMNASSQEDATTVPLNDQILDKKCIESPPTTEFSTGFKFEDYVSTEVTEDTTADMTTDARTTWNGDHFRDILELKSEINKFKFYKFMLSYKFVIMTYITVLCIQIIMWLIFGGVEEAVYTSGSTVPGTKRIFLLEGGMLVFERGCSMSTTMVLIIAGESVFYMLFEVVSLILCVKSDRDTWAIKKEALSLIIFQVFFVIAFVVAGLLDIVVVLTDYFIPYGYTLLFYSFLEVIVTVACPVLYAFVRDYREEKRSQYQKETELEAILRNKKMFERFLDYARRSFAPESVLCYRDIQHFKKTKSNQKRKAAQFVVNTYLQLGSPLELNIDNVNERGHDFTRILSEYSEDAKIPKSLFEELEMACLVDMRDVFTRAQVDDKEIFNAVQQWKKAQANIKLEEVK</sequence>
<evidence type="ECO:0000256" key="1">
    <source>
        <dbReference type="SAM" id="MobiDB-lite"/>
    </source>
</evidence>